<feature type="compositionally biased region" description="Polar residues" evidence="1">
    <location>
        <begin position="323"/>
        <end position="333"/>
    </location>
</feature>
<dbReference type="Proteomes" id="UP000037035">
    <property type="component" value="Unassembled WGS sequence"/>
</dbReference>
<feature type="region of interest" description="Disordered" evidence="1">
    <location>
        <begin position="656"/>
        <end position="694"/>
    </location>
</feature>
<feature type="compositionally biased region" description="Basic and acidic residues" evidence="1">
    <location>
        <begin position="436"/>
        <end position="459"/>
    </location>
</feature>
<feature type="compositionally biased region" description="Low complexity" evidence="1">
    <location>
        <begin position="711"/>
        <end position="721"/>
    </location>
</feature>
<protein>
    <submittedName>
        <fullName evidence="2">Uncharacterized protein</fullName>
    </submittedName>
</protein>
<evidence type="ECO:0000313" key="2">
    <source>
        <dbReference type="EMBL" id="KNZ60626.1"/>
    </source>
</evidence>
<organism evidence="2 3">
    <name type="scientific">Puccinia sorghi</name>
    <dbReference type="NCBI Taxonomy" id="27349"/>
    <lineage>
        <taxon>Eukaryota</taxon>
        <taxon>Fungi</taxon>
        <taxon>Dikarya</taxon>
        <taxon>Basidiomycota</taxon>
        <taxon>Pucciniomycotina</taxon>
        <taxon>Pucciniomycetes</taxon>
        <taxon>Pucciniales</taxon>
        <taxon>Pucciniaceae</taxon>
        <taxon>Puccinia</taxon>
    </lineage>
</organism>
<accession>A0A0L6VIL0</accession>
<reference evidence="2 3" key="1">
    <citation type="submission" date="2015-08" db="EMBL/GenBank/DDBJ databases">
        <title>Next Generation Sequencing and Analysis of the Genome of Puccinia sorghi L Schw, the Causal Agent of Maize Common Rust.</title>
        <authorList>
            <person name="Rochi L."/>
            <person name="Burguener G."/>
            <person name="Darino M."/>
            <person name="Turjanski A."/>
            <person name="Kreff E."/>
            <person name="Dieguez M.J."/>
            <person name="Sacco F."/>
        </authorList>
    </citation>
    <scope>NUCLEOTIDE SEQUENCE [LARGE SCALE GENOMIC DNA]</scope>
    <source>
        <strain evidence="2 3">RO10H11247</strain>
    </source>
</reference>
<feature type="compositionally biased region" description="Basic and acidic residues" evidence="1">
    <location>
        <begin position="127"/>
        <end position="136"/>
    </location>
</feature>
<dbReference type="STRING" id="27349.A0A0L6VIL0"/>
<feature type="compositionally biased region" description="Polar residues" evidence="1">
    <location>
        <begin position="347"/>
        <end position="373"/>
    </location>
</feature>
<proteinExistence type="predicted"/>
<feature type="region of interest" description="Disordered" evidence="1">
    <location>
        <begin position="769"/>
        <end position="807"/>
    </location>
</feature>
<feature type="region of interest" description="Disordered" evidence="1">
    <location>
        <begin position="110"/>
        <end position="136"/>
    </location>
</feature>
<feature type="compositionally biased region" description="Polar residues" evidence="1">
    <location>
        <begin position="604"/>
        <end position="617"/>
    </location>
</feature>
<name>A0A0L6VIL0_9BASI</name>
<dbReference type="AlphaFoldDB" id="A0A0L6VIL0"/>
<feature type="compositionally biased region" description="Polar residues" evidence="1">
    <location>
        <begin position="514"/>
        <end position="539"/>
    </location>
</feature>
<feature type="compositionally biased region" description="Low complexity" evidence="1">
    <location>
        <begin position="580"/>
        <end position="591"/>
    </location>
</feature>
<feature type="region of interest" description="Disordered" evidence="1">
    <location>
        <begin position="711"/>
        <end position="756"/>
    </location>
</feature>
<evidence type="ECO:0000256" key="1">
    <source>
        <dbReference type="SAM" id="MobiDB-lite"/>
    </source>
</evidence>
<comment type="caution">
    <text evidence="2">The sequence shown here is derived from an EMBL/GenBank/DDBJ whole genome shotgun (WGS) entry which is preliminary data.</text>
</comment>
<feature type="compositionally biased region" description="Low complexity" evidence="1">
    <location>
        <begin position="483"/>
        <end position="496"/>
    </location>
</feature>
<dbReference type="EMBL" id="LAVV01005864">
    <property type="protein sequence ID" value="KNZ60626.1"/>
    <property type="molecule type" value="Genomic_DNA"/>
</dbReference>
<feature type="region of interest" description="Disordered" evidence="1">
    <location>
        <begin position="313"/>
        <end position="618"/>
    </location>
</feature>
<gene>
    <name evidence="2" type="ORF">VP01_1527g2</name>
</gene>
<feature type="compositionally biased region" description="Polar residues" evidence="1">
    <location>
        <begin position="425"/>
        <end position="435"/>
    </location>
</feature>
<evidence type="ECO:0000313" key="3">
    <source>
        <dbReference type="Proteomes" id="UP000037035"/>
    </source>
</evidence>
<keyword evidence="3" id="KW-1185">Reference proteome</keyword>
<sequence length="923" mass="100074">MAQLSSCPSNRRLPLLRYTYIPAHDSLDARVGNMPQSSPVMESLRIDEHMKCFETVLEGLNRCQNDDSLIASLLLSPSSDHLPRILEILWEIQRKDSLVGLVARGLNRRQTKSLSSNPTFPSLPDKLNSKNDTKQERRTHLGKLSVLWMQLHCFQVILTDLATHERHQIPRCRSSQRVLNRYFSLSPNSAHRTTPSPYLSRLMRSPSCATAYARAADGFIKLWKALSGHLKQKLQAQSFTSFRNLPILLAQLDGLAQSLNITEAYSNPVDLIKPCVHVLIRQTIDWTLDAYRNAVSTTRKAFLFESRPSLSLTHVKPRGTRPNELQQQLTPKTGSHRNAVKPPRNYKATSRQVTSPERQTKNGETSNHSTSHPAVTPEPQDPPPLESQQPAAPATEPAKLVTGPHVNPTTPPQKVAMSDLPPKNAETSIPSSSADTPERHEVPLLESEQQIHTEAERQAARLPKTAATPLPVPNHPGDQSLRSSPSNHSSDMSMSPIPTPPACSSTLGAGRSTRPATDLNSSPAINHSTFPATTQNVSQRNHHSNHVLAPPSQTPNGSLAPSEVIPLNSGIEGKIGPHDSSSSPCTGVSSSPDGQVSKCAISPASETSQSRAHQGSRIQAEPLQPQLSITASAGLSAPGAGQSTLHVTDKNLSQIDNHSSDHELAPPSQTQDGLVAPSDTIPSVSGIEGYMGPNESVQTQSALVAAAGISSSSASQMPSSSNREISSLPGKHTIRPMSEMSPAPAHQGSDTQPGPRQLQAHDLWRQTTRHSMGPRVEGNGLDLKDSGENIRKKRQRRSTNSAGQAMRKRVRLESIMELGSTGYTEMLLKEFRNDPRLSEALEKATEIATRNECNHNPTPAPSEPESLSDSETGSVLDDHSAQLDPLLVDKLKANAAQFGENEDSHFSRLLAIAASELSGQNPG</sequence>
<feature type="region of interest" description="Disordered" evidence="1">
    <location>
        <begin position="848"/>
        <end position="881"/>
    </location>
</feature>
<dbReference type="OrthoDB" id="2500354at2759"/>
<dbReference type="VEuPathDB" id="FungiDB:VP01_1527g2"/>